<keyword evidence="1" id="KW-0670">Pyruvate</keyword>
<evidence type="ECO:0000313" key="2">
    <source>
        <dbReference type="Proteomes" id="UP000466396"/>
    </source>
</evidence>
<dbReference type="Gene3D" id="3.40.1410.10">
    <property type="entry name" value="Chorismate lyase-like"/>
    <property type="match status" value="1"/>
</dbReference>
<dbReference type="Pfam" id="PF01947">
    <property type="entry name" value="Rv2949c-like"/>
    <property type="match status" value="1"/>
</dbReference>
<reference evidence="1 2" key="1">
    <citation type="journal article" date="2019" name="Emerg. Microbes Infect.">
        <title>Comprehensive subspecies identification of 175 nontuberculous mycobacteria species based on 7547 genomic profiles.</title>
        <authorList>
            <person name="Matsumoto Y."/>
            <person name="Kinjo T."/>
            <person name="Motooka D."/>
            <person name="Nabeya D."/>
            <person name="Jung N."/>
            <person name="Uechi K."/>
            <person name="Horii T."/>
            <person name="Iida T."/>
            <person name="Fujita J."/>
            <person name="Nakamura S."/>
        </authorList>
    </citation>
    <scope>NUCLEOTIDE SEQUENCE [LARGE SCALE GENOMIC DNA]</scope>
    <source>
        <strain evidence="1 2">JCM 15657</strain>
    </source>
</reference>
<keyword evidence="1" id="KW-0456">Lyase</keyword>
<gene>
    <name evidence="1" type="ORF">MLAC_28880</name>
</gene>
<dbReference type="RefSeq" id="WP_085157729.1">
    <property type="nucleotide sequence ID" value="NZ_AP022581.1"/>
</dbReference>
<sequence>MTERILSDENIRGLNRDLRILIATNGTLTRILNVVANDEIVVQIINQQIHDVAPKTLELEQLPSGRVLQRDILLKGRASGDALVAAESLVAIDLLPPAITESLTQTDRPIGEVMAASCIETFKEEATVWVGESPGWLKLEGYRNSRAKTVARRYRIIAGGQPVIIITEYFLRSVFQDALREELDYCQHSHIETRSGDRFVFNDRIPRGSWR</sequence>
<dbReference type="EMBL" id="AP022581">
    <property type="protein sequence ID" value="BBX97594.1"/>
    <property type="molecule type" value="Genomic_DNA"/>
</dbReference>
<dbReference type="GO" id="GO:0016829">
    <property type="term" value="F:lyase activity"/>
    <property type="evidence" value="ECO:0007669"/>
    <property type="project" value="UniProtKB-KW"/>
</dbReference>
<name>A0A1X1YQH8_9MYCO</name>
<dbReference type="KEGG" id="mlj:MLAC_28880"/>
<keyword evidence="2" id="KW-1185">Reference proteome</keyword>
<dbReference type="STRING" id="169765.AWC15_14835"/>
<proteinExistence type="predicted"/>
<protein>
    <submittedName>
        <fullName evidence="1">Chorismate pyruvate-lyase</fullName>
    </submittedName>
</protein>
<dbReference type="InterPro" id="IPR002800">
    <property type="entry name" value="Rv2949c-like"/>
</dbReference>
<accession>A0A1X1YQH8</accession>
<evidence type="ECO:0000313" key="1">
    <source>
        <dbReference type="EMBL" id="BBX97594.1"/>
    </source>
</evidence>
<dbReference type="Proteomes" id="UP000466396">
    <property type="component" value="Chromosome"/>
</dbReference>
<organism evidence="1 2">
    <name type="scientific">Mycobacterium lacus</name>
    <dbReference type="NCBI Taxonomy" id="169765"/>
    <lineage>
        <taxon>Bacteria</taxon>
        <taxon>Bacillati</taxon>
        <taxon>Actinomycetota</taxon>
        <taxon>Actinomycetes</taxon>
        <taxon>Mycobacteriales</taxon>
        <taxon>Mycobacteriaceae</taxon>
        <taxon>Mycobacterium</taxon>
    </lineage>
</organism>
<dbReference type="InterPro" id="IPR028978">
    <property type="entry name" value="Chorismate_lyase_/UTRA_dom_sf"/>
</dbReference>
<dbReference type="AlphaFoldDB" id="A0A1X1YQH8"/>
<dbReference type="SUPFAM" id="SSF64288">
    <property type="entry name" value="Chorismate lyase-like"/>
    <property type="match status" value="1"/>
</dbReference>
<dbReference type="OrthoDB" id="6297849at2"/>